<name>E0RZC3_BUTPB</name>
<accession>E0RZC3</accession>
<dbReference type="KEGG" id="bpb:bpr_I0372"/>
<gene>
    <name evidence="1" type="ordered locus">bpr_I0372</name>
</gene>
<organism evidence="1 2">
    <name type="scientific">Butyrivibrio proteoclasticus (strain ATCC 51982 / DSM 14932 / B316)</name>
    <name type="common">Clostridium proteoclasticum</name>
    <dbReference type="NCBI Taxonomy" id="515622"/>
    <lineage>
        <taxon>Bacteria</taxon>
        <taxon>Bacillati</taxon>
        <taxon>Bacillota</taxon>
        <taxon>Clostridia</taxon>
        <taxon>Lachnospirales</taxon>
        <taxon>Lachnospiraceae</taxon>
        <taxon>Butyrivibrio</taxon>
    </lineage>
</organism>
<reference evidence="1 2" key="1">
    <citation type="journal article" date="2010" name="PLoS ONE">
        <title>The glycobiome of the rumen bacterium Butyrivibrio proteoclasticus B316(T) highlights adaptation to a polysaccharide-rich environment.</title>
        <authorList>
            <person name="Kelly W.J."/>
            <person name="Leahy S.C."/>
            <person name="Altermann E."/>
            <person name="Yeoman C.J."/>
            <person name="Dunne J.C."/>
            <person name="Kong Z."/>
            <person name="Pacheco D.M."/>
            <person name="Li D."/>
            <person name="Noel S.J."/>
            <person name="Moon C.D."/>
            <person name="Cookson A.L."/>
            <person name="Attwood G.T."/>
        </authorList>
    </citation>
    <scope>NUCLEOTIDE SEQUENCE [LARGE SCALE GENOMIC DNA]</scope>
    <source>
        <strain evidence="2">ATCC 51982 / DSM 14932 / B316</strain>
    </source>
</reference>
<dbReference type="STRING" id="515622.bpr_I0372"/>
<keyword evidence="2" id="KW-1185">Reference proteome</keyword>
<dbReference type="Proteomes" id="UP000001299">
    <property type="component" value="Chromosome 1"/>
</dbReference>
<dbReference type="RefSeq" id="WP_013279777.1">
    <property type="nucleotide sequence ID" value="NC_014387.1"/>
</dbReference>
<sequence length="59" mass="7078">MRADVRREIPYSIEDLYELIYGDQEDEEYSCFIDRRDVNGRTVTRSRARHNELGELVKV</sequence>
<evidence type="ECO:0000313" key="2">
    <source>
        <dbReference type="Proteomes" id="UP000001299"/>
    </source>
</evidence>
<evidence type="ECO:0000313" key="1">
    <source>
        <dbReference type="EMBL" id="ADL33120.1"/>
    </source>
</evidence>
<dbReference type="AlphaFoldDB" id="E0RZC3"/>
<protein>
    <submittedName>
        <fullName evidence="1">Uncharacterized protein</fullName>
    </submittedName>
</protein>
<dbReference type="EMBL" id="CP001810">
    <property type="protein sequence ID" value="ADL33120.1"/>
    <property type="molecule type" value="Genomic_DNA"/>
</dbReference>
<dbReference type="HOGENOM" id="CLU_2951528_0_0_9"/>
<proteinExistence type="predicted"/>